<dbReference type="Proteomes" id="UP000198287">
    <property type="component" value="Unassembled WGS sequence"/>
</dbReference>
<dbReference type="OrthoDB" id="5355499at2759"/>
<accession>A0A226D4C2</accession>
<dbReference type="AlphaFoldDB" id="A0A226D4C2"/>
<keyword evidence="2" id="KW-1185">Reference proteome</keyword>
<evidence type="ECO:0000313" key="1">
    <source>
        <dbReference type="EMBL" id="OXA40402.1"/>
    </source>
</evidence>
<protein>
    <submittedName>
        <fullName evidence="1">Potassium channel KAT4</fullName>
    </submittedName>
</protein>
<evidence type="ECO:0000313" key="2">
    <source>
        <dbReference type="Proteomes" id="UP000198287"/>
    </source>
</evidence>
<comment type="caution">
    <text evidence="1">The sequence shown here is derived from an EMBL/GenBank/DDBJ whole genome shotgun (WGS) entry which is preliminary data.</text>
</comment>
<keyword evidence="1" id="KW-0406">Ion transport</keyword>
<keyword evidence="1" id="KW-0813">Transport</keyword>
<organism evidence="1 2">
    <name type="scientific">Folsomia candida</name>
    <name type="common">Springtail</name>
    <dbReference type="NCBI Taxonomy" id="158441"/>
    <lineage>
        <taxon>Eukaryota</taxon>
        <taxon>Metazoa</taxon>
        <taxon>Ecdysozoa</taxon>
        <taxon>Arthropoda</taxon>
        <taxon>Hexapoda</taxon>
        <taxon>Collembola</taxon>
        <taxon>Entomobryomorpha</taxon>
        <taxon>Isotomoidea</taxon>
        <taxon>Isotomidae</taxon>
        <taxon>Proisotominae</taxon>
        <taxon>Folsomia</taxon>
    </lineage>
</organism>
<keyword evidence="1" id="KW-0407">Ion channel</keyword>
<proteinExistence type="predicted"/>
<reference evidence="1 2" key="1">
    <citation type="submission" date="2015-12" db="EMBL/GenBank/DDBJ databases">
        <title>The genome of Folsomia candida.</title>
        <authorList>
            <person name="Faddeeva A."/>
            <person name="Derks M.F."/>
            <person name="Anvar Y."/>
            <person name="Smit S."/>
            <person name="Van Straalen N."/>
            <person name="Roelofs D."/>
        </authorList>
    </citation>
    <scope>NUCLEOTIDE SEQUENCE [LARGE SCALE GENOMIC DNA]</scope>
    <source>
        <strain evidence="1 2">VU population</strain>
        <tissue evidence="1">Whole body</tissue>
    </source>
</reference>
<sequence length="436" mass="50093">MTYPSLQSFKSASALQAFHSSTHPQLFTISTTLSEKTLSSAKLENFFTSLLRKMAQTQGVHYKSVNWGKDRPAEGQFRSEDVKLAFETSGEKIDRYFTLRRTNANGDYCWIEVSFHKDIVYGESKILDDFIDSWNGNLFERPELDNLNELHFRRMLGVFYGYDMNYIEDEQELEELYRIANLFKAQSVEEFCCEKLAKFPGRNAPGASSSSEGSANDWVVLENVEVEEENSTPDPPKFPDQIVEVSANGIGAENDESSKTTMSSIKAEILSDVIAALKPELTQELAAGMKDEIKEIILEDLRSEIEDRLRSDDDLKEQLVSEIMEILREEIKQELMNDADLKARLFADIRSEIIQDHDLTDDLVTELKEEFVPELKEEMRGEIFDELKDRLKTMLLDDDTMRDELVEEIRSEILDDADLKTELSQSLMESIRNEFL</sequence>
<name>A0A226D4C2_FOLCA</name>
<dbReference type="GO" id="GO:0034220">
    <property type="term" value="P:monoatomic ion transmembrane transport"/>
    <property type="evidence" value="ECO:0007669"/>
    <property type="project" value="UniProtKB-KW"/>
</dbReference>
<dbReference type="EMBL" id="LNIX01000034">
    <property type="protein sequence ID" value="OXA40402.1"/>
    <property type="molecule type" value="Genomic_DNA"/>
</dbReference>
<gene>
    <name evidence="1" type="ORF">Fcan01_24929</name>
</gene>